<comment type="similarity">
    <text evidence="1">Belongs to the membrane fusion protein (MFP) (TC 8.A.1) family.</text>
</comment>
<dbReference type="Pfam" id="PF25954">
    <property type="entry name" value="Beta-barrel_RND_2"/>
    <property type="match status" value="1"/>
</dbReference>
<organism evidence="4 5">
    <name type="scientific">Phenylobacterium parvum</name>
    <dbReference type="NCBI Taxonomy" id="2201350"/>
    <lineage>
        <taxon>Bacteria</taxon>
        <taxon>Pseudomonadati</taxon>
        <taxon>Pseudomonadota</taxon>
        <taxon>Alphaproteobacteria</taxon>
        <taxon>Caulobacterales</taxon>
        <taxon>Caulobacteraceae</taxon>
        <taxon>Phenylobacterium</taxon>
    </lineage>
</organism>
<evidence type="ECO:0000259" key="3">
    <source>
        <dbReference type="Pfam" id="PF25954"/>
    </source>
</evidence>
<proteinExistence type="inferred from homology"/>
<dbReference type="Gene3D" id="2.40.50.100">
    <property type="match status" value="1"/>
</dbReference>
<protein>
    <submittedName>
        <fullName evidence="4">Efflux transporter periplasmic adaptor subunit</fullName>
    </submittedName>
</protein>
<dbReference type="InterPro" id="IPR058792">
    <property type="entry name" value="Beta-barrel_RND_2"/>
</dbReference>
<gene>
    <name evidence="4" type="ORF">HYN04_07670</name>
</gene>
<dbReference type="Gene3D" id="1.10.287.470">
    <property type="entry name" value="Helix hairpin bin"/>
    <property type="match status" value="1"/>
</dbReference>
<dbReference type="AlphaFoldDB" id="A0A2Z3HPF9"/>
<dbReference type="Gene3D" id="2.40.30.170">
    <property type="match status" value="1"/>
</dbReference>
<dbReference type="SUPFAM" id="SSF111369">
    <property type="entry name" value="HlyD-like secretion proteins"/>
    <property type="match status" value="1"/>
</dbReference>
<feature type="compositionally biased region" description="Low complexity" evidence="2">
    <location>
        <begin position="47"/>
        <end position="61"/>
    </location>
</feature>
<dbReference type="PANTHER" id="PTHR30469:SF29">
    <property type="entry name" value="BLR2860 PROTEIN"/>
    <property type="match status" value="1"/>
</dbReference>
<dbReference type="KEGG" id="phb:HYN04_07670"/>
<dbReference type="OrthoDB" id="9800613at2"/>
<feature type="region of interest" description="Disordered" evidence="2">
    <location>
        <begin position="40"/>
        <end position="61"/>
    </location>
</feature>
<dbReference type="Proteomes" id="UP000247763">
    <property type="component" value="Chromosome"/>
</dbReference>
<dbReference type="EMBL" id="CP029479">
    <property type="protein sequence ID" value="AWM77647.1"/>
    <property type="molecule type" value="Genomic_DNA"/>
</dbReference>
<dbReference type="GO" id="GO:1990281">
    <property type="term" value="C:efflux pump complex"/>
    <property type="evidence" value="ECO:0007669"/>
    <property type="project" value="TreeGrafter"/>
</dbReference>
<evidence type="ECO:0000313" key="5">
    <source>
        <dbReference type="Proteomes" id="UP000247763"/>
    </source>
</evidence>
<accession>A0A2Z3HPF9</accession>
<dbReference type="InterPro" id="IPR006143">
    <property type="entry name" value="RND_pump_MFP"/>
</dbReference>
<dbReference type="NCBIfam" id="TIGR01730">
    <property type="entry name" value="RND_mfp"/>
    <property type="match status" value="1"/>
</dbReference>
<dbReference type="GO" id="GO:0015562">
    <property type="term" value="F:efflux transmembrane transporter activity"/>
    <property type="evidence" value="ECO:0007669"/>
    <property type="project" value="InterPro"/>
</dbReference>
<sequence>MRMRLTSAHKFAIGIVAVVVLLFLAGTLFNKAKVSREPAPKSKAAGQAAVTTPSVQVTTTPEGSRAYSVRVRGRTEAARSVVVRSETAGIVAATPAVEGAYVTRGTVLCRLNVDAREAGLAQARAAVRSRELTRQATEELSAKGYRSQTQVLQDQANLDSARAALRQAEIALEQTNIRAPFNGVFDRREAEVGTYLAPGQACGTMIELDPLLIVADLPETEAGKFQVGASAVATLVGGEVLNGVVRYVARDADPQTRTYRVEISARNAKLSARSGLSADVRISAGQGPAHLIQVSSLVLDSAGRQGVRYVDEGGSVRFAPTTLIEETPEGAWVTGLRGPVRIITVGQSYVAEGQKVLVTAAR</sequence>
<dbReference type="PANTHER" id="PTHR30469">
    <property type="entry name" value="MULTIDRUG RESISTANCE PROTEIN MDTA"/>
    <property type="match status" value="1"/>
</dbReference>
<evidence type="ECO:0000256" key="1">
    <source>
        <dbReference type="ARBA" id="ARBA00009477"/>
    </source>
</evidence>
<keyword evidence="5" id="KW-1185">Reference proteome</keyword>
<evidence type="ECO:0000313" key="4">
    <source>
        <dbReference type="EMBL" id="AWM77647.1"/>
    </source>
</evidence>
<feature type="domain" description="CusB-like beta-barrel" evidence="3">
    <location>
        <begin position="213"/>
        <end position="284"/>
    </location>
</feature>
<evidence type="ECO:0000256" key="2">
    <source>
        <dbReference type="SAM" id="MobiDB-lite"/>
    </source>
</evidence>
<name>A0A2Z3HPF9_9CAUL</name>
<reference evidence="5" key="1">
    <citation type="submission" date="2018-05" db="EMBL/GenBank/DDBJ databases">
        <title>Genome sequencing of Phenylobacterium sp. HYN0004.</title>
        <authorList>
            <person name="Yi H."/>
            <person name="Baek C."/>
        </authorList>
    </citation>
    <scope>NUCLEOTIDE SEQUENCE [LARGE SCALE GENOMIC DNA]</scope>
    <source>
        <strain evidence="5">HYN0004</strain>
    </source>
</reference>